<gene>
    <name evidence="2" type="ORF">P8625_06470</name>
</gene>
<keyword evidence="1" id="KW-1133">Transmembrane helix</keyword>
<feature type="transmembrane region" description="Helical" evidence="1">
    <location>
        <begin position="43"/>
        <end position="63"/>
    </location>
</feature>
<feature type="transmembrane region" description="Helical" evidence="1">
    <location>
        <begin position="70"/>
        <end position="87"/>
    </location>
</feature>
<feature type="transmembrane region" description="Helical" evidence="1">
    <location>
        <begin position="20"/>
        <end position="37"/>
    </location>
</feature>
<feature type="transmembrane region" description="Helical" evidence="1">
    <location>
        <begin position="115"/>
        <end position="135"/>
    </location>
</feature>
<proteinExistence type="predicted"/>
<keyword evidence="1" id="KW-0472">Membrane</keyword>
<feature type="transmembrane region" description="Helical" evidence="1">
    <location>
        <begin position="142"/>
        <end position="163"/>
    </location>
</feature>
<organism evidence="2 3">
    <name type="scientific">Tenacibaculum tangerinum</name>
    <dbReference type="NCBI Taxonomy" id="3038772"/>
    <lineage>
        <taxon>Bacteria</taxon>
        <taxon>Pseudomonadati</taxon>
        <taxon>Bacteroidota</taxon>
        <taxon>Flavobacteriia</taxon>
        <taxon>Flavobacteriales</taxon>
        <taxon>Flavobacteriaceae</taxon>
        <taxon>Tenacibaculum</taxon>
    </lineage>
</organism>
<feature type="transmembrane region" description="Helical" evidence="1">
    <location>
        <begin position="199"/>
        <end position="217"/>
    </location>
</feature>
<dbReference type="RefSeq" id="WP_279652647.1">
    <property type="nucleotide sequence ID" value="NZ_CP122539.1"/>
</dbReference>
<evidence type="ECO:0000313" key="3">
    <source>
        <dbReference type="Proteomes" id="UP001232001"/>
    </source>
</evidence>
<keyword evidence="1" id="KW-0812">Transmembrane</keyword>
<feature type="transmembrane region" description="Helical" evidence="1">
    <location>
        <begin position="175"/>
        <end position="192"/>
    </location>
</feature>
<dbReference type="EMBL" id="CP122539">
    <property type="protein sequence ID" value="WGH76787.1"/>
    <property type="molecule type" value="Genomic_DNA"/>
</dbReference>
<keyword evidence="3" id="KW-1185">Reference proteome</keyword>
<evidence type="ECO:0000256" key="1">
    <source>
        <dbReference type="SAM" id="Phobius"/>
    </source>
</evidence>
<accession>A0ABY8L841</accession>
<protein>
    <submittedName>
        <fullName evidence="2">Uncharacterized protein</fullName>
    </submittedName>
</protein>
<evidence type="ECO:0000313" key="2">
    <source>
        <dbReference type="EMBL" id="WGH76787.1"/>
    </source>
</evidence>
<reference evidence="2 3" key="1">
    <citation type="submission" date="2023-04" db="EMBL/GenBank/DDBJ databases">
        <title>Tenacibaculum tangerinum sp. nov., isolated from sea tidal flat of South Korea.</title>
        <authorList>
            <person name="Lee S.H."/>
            <person name="Kim J.-J."/>
        </authorList>
    </citation>
    <scope>NUCLEOTIDE SEQUENCE [LARGE SCALE GENOMIC DNA]</scope>
    <source>
        <strain evidence="2 3">GRR-S3-23</strain>
    </source>
</reference>
<dbReference type="Proteomes" id="UP001232001">
    <property type="component" value="Chromosome"/>
</dbReference>
<sequence>MSIFFKIVQNENQRLTKQDFLIGTIIAFALLIAFTLGSSGMSLIATFVPGLIFSWSLFAFLYFKKIDLPDFNIFLPVYLLTLGWQFIHFSEEFTTNFKELFPIAYGGQPYTNNTFVIFNMSAYFVFIVTPILVYFKGLKFLFIPILFFTVYGAMGNAISHTWWRIYYGEYFPGFYTAQLYWVLAPILLTMIIKSRKVTGIYIIVFSIVLLTTLTLLME</sequence>
<name>A0ABY8L841_9FLAO</name>